<keyword evidence="1 2" id="KW-0238">DNA-binding</keyword>
<feature type="DNA-binding region" description="H-T-H motif" evidence="2">
    <location>
        <begin position="32"/>
        <end position="51"/>
    </location>
</feature>
<keyword evidence="5" id="KW-1185">Reference proteome</keyword>
<name>A0ABV7WEE1_9MICO</name>
<sequence length="204" mass="20641">MTAGTGRGGQRRAALVAAASALLGEGGPSAVTARAVAGRAQVPLAAVSYYFPGVDALLAEAAEELFTGYRRRAGQLAASAAGSGLPWEETLVRVWFDPSDGGPEAGRVRGTLQQVLVAATAPALAASLQRWDAALVHEVEQVLRAAGRSTARTRLLLAALDGAALARLGGVDAATGRPVTGGTLLEGLVADLRAVVDDLAPVRA</sequence>
<gene>
    <name evidence="4" type="ORF">ACFOLH_07380</name>
</gene>
<comment type="caution">
    <text evidence="4">The sequence shown here is derived from an EMBL/GenBank/DDBJ whole genome shotgun (WGS) entry which is preliminary data.</text>
</comment>
<dbReference type="RefSeq" id="WP_340292787.1">
    <property type="nucleotide sequence ID" value="NZ_JBBEOI010000083.1"/>
</dbReference>
<evidence type="ECO:0000313" key="4">
    <source>
        <dbReference type="EMBL" id="MFC3688160.1"/>
    </source>
</evidence>
<organism evidence="4 5">
    <name type="scientific">Aquipuribacter hungaricus</name>
    <dbReference type="NCBI Taxonomy" id="545624"/>
    <lineage>
        <taxon>Bacteria</taxon>
        <taxon>Bacillati</taxon>
        <taxon>Actinomycetota</taxon>
        <taxon>Actinomycetes</taxon>
        <taxon>Micrococcales</taxon>
        <taxon>Intrasporangiaceae</taxon>
        <taxon>Aquipuribacter</taxon>
    </lineage>
</organism>
<reference evidence="5" key="1">
    <citation type="journal article" date="2019" name="Int. J. Syst. Evol. Microbiol.">
        <title>The Global Catalogue of Microorganisms (GCM) 10K type strain sequencing project: providing services to taxonomists for standard genome sequencing and annotation.</title>
        <authorList>
            <consortium name="The Broad Institute Genomics Platform"/>
            <consortium name="The Broad Institute Genome Sequencing Center for Infectious Disease"/>
            <person name="Wu L."/>
            <person name="Ma J."/>
        </authorList>
    </citation>
    <scope>NUCLEOTIDE SEQUENCE [LARGE SCALE GENOMIC DNA]</scope>
    <source>
        <strain evidence="5">NCAIM B.02333</strain>
    </source>
</reference>
<evidence type="ECO:0000259" key="3">
    <source>
        <dbReference type="PROSITE" id="PS50977"/>
    </source>
</evidence>
<accession>A0ABV7WEE1</accession>
<protein>
    <submittedName>
        <fullName evidence="4">TetR family transcriptional regulator</fullName>
    </submittedName>
</protein>
<dbReference type="Gene3D" id="1.10.357.10">
    <property type="entry name" value="Tetracycline Repressor, domain 2"/>
    <property type="match status" value="1"/>
</dbReference>
<dbReference type="SUPFAM" id="SSF46689">
    <property type="entry name" value="Homeodomain-like"/>
    <property type="match status" value="1"/>
</dbReference>
<evidence type="ECO:0000256" key="2">
    <source>
        <dbReference type="PROSITE-ProRule" id="PRU00335"/>
    </source>
</evidence>
<dbReference type="Pfam" id="PF00440">
    <property type="entry name" value="TetR_N"/>
    <property type="match status" value="1"/>
</dbReference>
<dbReference type="InterPro" id="IPR041583">
    <property type="entry name" value="TetR_C_31"/>
</dbReference>
<evidence type="ECO:0000313" key="5">
    <source>
        <dbReference type="Proteomes" id="UP001595685"/>
    </source>
</evidence>
<dbReference type="Pfam" id="PF17940">
    <property type="entry name" value="TetR_C_31"/>
    <property type="match status" value="1"/>
</dbReference>
<proteinExistence type="predicted"/>
<feature type="domain" description="HTH tetR-type" evidence="3">
    <location>
        <begin position="9"/>
        <end position="69"/>
    </location>
</feature>
<dbReference type="InterPro" id="IPR009057">
    <property type="entry name" value="Homeodomain-like_sf"/>
</dbReference>
<dbReference type="InterPro" id="IPR001647">
    <property type="entry name" value="HTH_TetR"/>
</dbReference>
<dbReference type="PROSITE" id="PS50977">
    <property type="entry name" value="HTH_TETR_2"/>
    <property type="match status" value="1"/>
</dbReference>
<dbReference type="EMBL" id="JBHRWW010000004">
    <property type="protein sequence ID" value="MFC3688160.1"/>
    <property type="molecule type" value="Genomic_DNA"/>
</dbReference>
<dbReference type="Proteomes" id="UP001595685">
    <property type="component" value="Unassembled WGS sequence"/>
</dbReference>
<evidence type="ECO:0000256" key="1">
    <source>
        <dbReference type="ARBA" id="ARBA00023125"/>
    </source>
</evidence>